<organism evidence="3 4">
    <name type="scientific">Kryptolebias marmoratus</name>
    <name type="common">Mangrove killifish</name>
    <name type="synonym">Rivulus marmoratus</name>
    <dbReference type="NCBI Taxonomy" id="37003"/>
    <lineage>
        <taxon>Eukaryota</taxon>
        <taxon>Metazoa</taxon>
        <taxon>Chordata</taxon>
        <taxon>Craniata</taxon>
        <taxon>Vertebrata</taxon>
        <taxon>Euteleostomi</taxon>
        <taxon>Actinopterygii</taxon>
        <taxon>Neopterygii</taxon>
        <taxon>Teleostei</taxon>
        <taxon>Neoteleostei</taxon>
        <taxon>Acanthomorphata</taxon>
        <taxon>Ovalentaria</taxon>
        <taxon>Atherinomorphae</taxon>
        <taxon>Cyprinodontiformes</taxon>
        <taxon>Rivulidae</taxon>
        <taxon>Kryptolebias</taxon>
    </lineage>
</organism>
<reference evidence="3" key="1">
    <citation type="submission" date="2025-08" db="UniProtKB">
        <authorList>
            <consortium name="Ensembl"/>
        </authorList>
    </citation>
    <scope>IDENTIFICATION</scope>
</reference>
<dbReference type="OMA" id="GAWEELM"/>
<evidence type="ECO:0000256" key="1">
    <source>
        <dbReference type="SAM" id="MobiDB-lite"/>
    </source>
</evidence>
<reference evidence="3" key="2">
    <citation type="submission" date="2025-09" db="UniProtKB">
        <authorList>
            <consortium name="Ensembl"/>
        </authorList>
    </citation>
    <scope>IDENTIFICATION</scope>
</reference>
<dbReference type="GeneTree" id="ENSGT00940000163467"/>
<feature type="region of interest" description="Disordered" evidence="1">
    <location>
        <begin position="21"/>
        <end position="156"/>
    </location>
</feature>
<dbReference type="InterPro" id="IPR029526">
    <property type="entry name" value="PGBD"/>
</dbReference>
<evidence type="ECO:0000313" key="4">
    <source>
        <dbReference type="Proteomes" id="UP000264800"/>
    </source>
</evidence>
<dbReference type="AlphaFoldDB" id="A0A3Q3BI75"/>
<evidence type="ECO:0000259" key="2">
    <source>
        <dbReference type="Pfam" id="PF13843"/>
    </source>
</evidence>
<keyword evidence="4" id="KW-1185">Reference proteome</keyword>
<feature type="domain" description="PiggyBac transposable element-derived protein" evidence="2">
    <location>
        <begin position="180"/>
        <end position="509"/>
    </location>
</feature>
<feature type="compositionally biased region" description="Basic and acidic residues" evidence="1">
    <location>
        <begin position="49"/>
        <end position="59"/>
    </location>
</feature>
<dbReference type="Ensembl" id="ENSKMAT00000029480.1">
    <property type="protein sequence ID" value="ENSKMAP00000029116.1"/>
    <property type="gene ID" value="ENSKMAG00000021588.1"/>
</dbReference>
<feature type="compositionally biased region" description="Low complexity" evidence="1">
    <location>
        <begin position="95"/>
        <end position="107"/>
    </location>
</feature>
<sequence length="575" mass="64694">MSKCIKKMKYTAQVVLERVTKRESDVSDQETTEKASVACPVDSMEEDGDVVRVKVKLESDTEWEPATQTKKKDETTSGSEDEENPNPFWPRARARANARASAGASARARARARARASARGRGSVRRSRGRRVGGSDRDQTSAPGAERWCSVDEPDITPPQPTFCPSRPPGPQLIKTASYSAVELFQLFFTNASLLTIVQNTNEYGRAHCTSPSSAWTDITLQDMFSFLSVVLYMGVVKCPNLTDYWRGGNLYNLPFPQSVIPGKKWLRILQALHLSSKEDEVANEERRGTPAFDRLGRIKPLYEEMREACRRNFHPSQEIAIDERMVASKARVFQYMKSKPVRWGFKLFVLADSSNGYTWDFFVYEGKSENTSGRGLGYDSVMKLVNPSALGTGYKLFVDNFYTIPVLFDDLLKQRIWACGAIRTSRAGFPKTALNALEPACPRGTVRWLRKGSLLFVQWRDTKDVSLCSTMHTAHGSEKINRKIKIEGGGWSVQGVPLPPAIKDYNRYVPRSLFDFVYCPMKFDLFLIFLSAIRFSGAWEELMCPTRGLDITKCSTRHAGGTRRSFTTSLTSRS</sequence>
<dbReference type="Proteomes" id="UP000264800">
    <property type="component" value="Unplaced"/>
</dbReference>
<proteinExistence type="predicted"/>
<dbReference type="Pfam" id="PF13843">
    <property type="entry name" value="DDE_Tnp_1_7"/>
    <property type="match status" value="1"/>
</dbReference>
<dbReference type="PANTHER" id="PTHR46599">
    <property type="entry name" value="PIGGYBAC TRANSPOSABLE ELEMENT-DERIVED PROTEIN 4"/>
    <property type="match status" value="1"/>
</dbReference>
<feature type="compositionally biased region" description="Basic residues" evidence="1">
    <location>
        <begin position="108"/>
        <end position="131"/>
    </location>
</feature>
<accession>A0A3Q3BI75</accession>
<dbReference type="PANTHER" id="PTHR46599:SF3">
    <property type="entry name" value="PIGGYBAC TRANSPOSABLE ELEMENT-DERIVED PROTEIN 4"/>
    <property type="match status" value="1"/>
</dbReference>
<protein>
    <submittedName>
        <fullName evidence="3">PiggyBac transposable element-derived protein 4-like</fullName>
    </submittedName>
</protein>
<evidence type="ECO:0000313" key="3">
    <source>
        <dbReference type="Ensembl" id="ENSKMAP00000029116.1"/>
    </source>
</evidence>
<name>A0A3Q3BI75_KRYMA</name>